<dbReference type="EMBL" id="ATHJ01000105">
    <property type="protein sequence ID" value="EPR36022.1"/>
    <property type="molecule type" value="Genomic_DNA"/>
</dbReference>
<name>S7TFL9_DESML</name>
<evidence type="ECO:0000256" key="3">
    <source>
        <dbReference type="ARBA" id="ARBA00023315"/>
    </source>
</evidence>
<dbReference type="Pfam" id="PF00132">
    <property type="entry name" value="Hexapep"/>
    <property type="match status" value="1"/>
</dbReference>
<comment type="caution">
    <text evidence="4">The sequence shown here is derived from an EMBL/GenBank/DDBJ whole genome shotgun (WGS) entry which is preliminary data.</text>
</comment>
<evidence type="ECO:0000256" key="2">
    <source>
        <dbReference type="ARBA" id="ARBA00022737"/>
    </source>
</evidence>
<dbReference type="STRING" id="897.B2D07_16300"/>
<protein>
    <submittedName>
        <fullName evidence="4">Transferase hexapeptide repeat containing protein</fullName>
    </submittedName>
</protein>
<dbReference type="OrthoDB" id="9782091at2"/>
<dbReference type="RefSeq" id="WP_020877838.1">
    <property type="nucleotide sequence ID" value="NZ_FUWN01000001.1"/>
</dbReference>
<keyword evidence="3" id="KW-0012">Acyltransferase</keyword>
<organism evidence="4 5">
    <name type="scientific">Desulfococcus multivorans DSM 2059</name>
    <dbReference type="NCBI Taxonomy" id="1121405"/>
    <lineage>
        <taxon>Bacteria</taxon>
        <taxon>Pseudomonadati</taxon>
        <taxon>Thermodesulfobacteriota</taxon>
        <taxon>Desulfobacteria</taxon>
        <taxon>Desulfobacterales</taxon>
        <taxon>Desulfococcaceae</taxon>
        <taxon>Desulfococcus</taxon>
    </lineage>
</organism>
<dbReference type="InterPro" id="IPR018357">
    <property type="entry name" value="Hexapep_transf_CS"/>
</dbReference>
<dbReference type="GO" id="GO:0016746">
    <property type="term" value="F:acyltransferase activity"/>
    <property type="evidence" value="ECO:0007669"/>
    <property type="project" value="UniProtKB-KW"/>
</dbReference>
<dbReference type="InterPro" id="IPR011004">
    <property type="entry name" value="Trimer_LpxA-like_sf"/>
</dbReference>
<keyword evidence="5" id="KW-1185">Reference proteome</keyword>
<dbReference type="InterPro" id="IPR051159">
    <property type="entry name" value="Hexapeptide_acetyltransf"/>
</dbReference>
<dbReference type="PANTHER" id="PTHR23416:SF78">
    <property type="entry name" value="LIPOPOLYSACCHARIDE BIOSYNTHESIS O-ACETYL TRANSFERASE WBBJ-RELATED"/>
    <property type="match status" value="1"/>
</dbReference>
<evidence type="ECO:0000256" key="1">
    <source>
        <dbReference type="ARBA" id="ARBA00022679"/>
    </source>
</evidence>
<dbReference type="PANTHER" id="PTHR23416">
    <property type="entry name" value="SIALIC ACID SYNTHASE-RELATED"/>
    <property type="match status" value="1"/>
</dbReference>
<dbReference type="CDD" id="cd04647">
    <property type="entry name" value="LbH_MAT_like"/>
    <property type="match status" value="1"/>
</dbReference>
<evidence type="ECO:0000313" key="4">
    <source>
        <dbReference type="EMBL" id="EPR36022.1"/>
    </source>
</evidence>
<dbReference type="SUPFAM" id="SSF51161">
    <property type="entry name" value="Trimeric LpxA-like enzymes"/>
    <property type="match status" value="1"/>
</dbReference>
<dbReference type="eggNOG" id="COG0110">
    <property type="taxonomic scope" value="Bacteria"/>
</dbReference>
<accession>S7TFL9</accession>
<sequence length="231" mass="25279">MKPFYRPDYRIVRLWTKFWIRSGGLNPFGRFAMRMAALFTAPHKSRVRLAYLADSGYIAPSVIVDHDELTLGRHVFIDDGCILFKRQGTGKMVLADEVKVFRQVFMETGTGGSLFIDEKASIHPRCQINAFHSSIHIGKHVMLAPYCCLYSYNHGVKPGMLIVDQPLESKGPIVIGDGAWLGVGVIVTSGVTIGENAVVGAGSLVTRDIPPDSIAAGNPATVIKKRQDIPA</sequence>
<reference evidence="4 5" key="1">
    <citation type="journal article" date="2013" name="Genome Announc.">
        <title>Draft genome sequences for three mercury-methylating, sulfate-reducing bacteria.</title>
        <authorList>
            <person name="Brown S.D."/>
            <person name="Hurt R.A.Jr."/>
            <person name="Gilmour C.C."/>
            <person name="Elias D.A."/>
        </authorList>
    </citation>
    <scope>NUCLEOTIDE SEQUENCE [LARGE SCALE GENOMIC DNA]</scope>
    <source>
        <strain evidence="4 5">DSM 2059</strain>
    </source>
</reference>
<gene>
    <name evidence="4" type="ORF">dsmv_0727</name>
</gene>
<keyword evidence="2" id="KW-0677">Repeat</keyword>
<dbReference type="AlphaFoldDB" id="S7TFL9"/>
<dbReference type="Gene3D" id="2.160.10.10">
    <property type="entry name" value="Hexapeptide repeat proteins"/>
    <property type="match status" value="1"/>
</dbReference>
<proteinExistence type="predicted"/>
<keyword evidence="1 4" id="KW-0808">Transferase</keyword>
<dbReference type="PROSITE" id="PS00101">
    <property type="entry name" value="HEXAPEP_TRANSFERASES"/>
    <property type="match status" value="1"/>
</dbReference>
<dbReference type="Proteomes" id="UP000014977">
    <property type="component" value="Unassembled WGS sequence"/>
</dbReference>
<evidence type="ECO:0000313" key="5">
    <source>
        <dbReference type="Proteomes" id="UP000014977"/>
    </source>
</evidence>
<dbReference type="InterPro" id="IPR001451">
    <property type="entry name" value="Hexapep"/>
</dbReference>